<dbReference type="OrthoDB" id="9773456at2"/>
<accession>A0A8F3DU78</accession>
<reference evidence="12 14" key="1">
    <citation type="submission" date="2016-01" db="EMBL/GenBank/DDBJ databases">
        <title>Genome sequence of the acidophilic iron oxidising Ferrovum strain Z-31.</title>
        <authorList>
            <person name="Poehlein A."/>
            <person name="Ullrich S.R."/>
            <person name="Schloemann M."/>
            <person name="Muehling M."/>
            <person name="Daniel R."/>
        </authorList>
    </citation>
    <scope>NUCLEOTIDE SEQUENCE [LARGE SCALE GENOMIC DNA]</scope>
    <source>
        <strain evidence="12 14">Z-31</strain>
    </source>
</reference>
<protein>
    <submittedName>
        <fullName evidence="13">C-type cytochrome</fullName>
    </submittedName>
    <submittedName>
        <fullName evidence="12">Cytochrome c4</fullName>
    </submittedName>
</protein>
<feature type="binding site" description="covalent" evidence="8">
    <location>
        <position position="163"/>
    </location>
    <ligand>
        <name>heme c</name>
        <dbReference type="ChEBI" id="CHEBI:61717"/>
        <label>2</label>
    </ligand>
</feature>
<keyword evidence="5" id="KW-0574">Periplasm</keyword>
<comment type="PTM">
    <text evidence="8">Binds 2 heme c groups covalently per subunit.</text>
</comment>
<comment type="subcellular location">
    <subcellularLocation>
        <location evidence="1">Periplasm</location>
    </subcellularLocation>
</comment>
<dbReference type="Proteomes" id="UP000683551">
    <property type="component" value="Chromosome"/>
</dbReference>
<dbReference type="PANTHER" id="PTHR33751:SF9">
    <property type="entry name" value="CYTOCHROME C4"/>
    <property type="match status" value="1"/>
</dbReference>
<feature type="domain" description="Cytochrome c" evidence="11">
    <location>
        <begin position="143"/>
        <end position="232"/>
    </location>
</feature>
<feature type="binding site" description="axial binding residue" evidence="9">
    <location>
        <position position="56"/>
    </location>
    <ligand>
        <name>heme c</name>
        <dbReference type="ChEBI" id="CHEBI:61717"/>
        <label>1</label>
    </ligand>
    <ligandPart>
        <name>Fe</name>
        <dbReference type="ChEBI" id="CHEBI:18248"/>
    </ligandPart>
</feature>
<dbReference type="PROSITE" id="PS51007">
    <property type="entry name" value="CYTC"/>
    <property type="match status" value="2"/>
</dbReference>
<evidence type="ECO:0000256" key="4">
    <source>
        <dbReference type="ARBA" id="ARBA00022723"/>
    </source>
</evidence>
<dbReference type="InterPro" id="IPR036909">
    <property type="entry name" value="Cyt_c-like_dom_sf"/>
</dbReference>
<evidence type="ECO:0000313" key="12">
    <source>
        <dbReference type="EMBL" id="KXW58552.1"/>
    </source>
</evidence>
<evidence type="ECO:0000256" key="7">
    <source>
        <dbReference type="ARBA" id="ARBA00023004"/>
    </source>
</evidence>
<feature type="signal peptide" evidence="10">
    <location>
        <begin position="1"/>
        <end position="25"/>
    </location>
</feature>
<organism evidence="12 14">
    <name type="scientific">Ferrovum myxofaciens</name>
    <dbReference type="NCBI Taxonomy" id="416213"/>
    <lineage>
        <taxon>Bacteria</taxon>
        <taxon>Pseudomonadati</taxon>
        <taxon>Pseudomonadota</taxon>
        <taxon>Betaproteobacteria</taxon>
        <taxon>Ferrovales</taxon>
        <taxon>Ferrovaceae</taxon>
        <taxon>Ferrovum</taxon>
    </lineage>
</organism>
<evidence type="ECO:0000256" key="9">
    <source>
        <dbReference type="PIRSR" id="PIRSR000005-2"/>
    </source>
</evidence>
<feature type="binding site" description="axial binding residue" evidence="9">
    <location>
        <position position="209"/>
    </location>
    <ligand>
        <name>heme c</name>
        <dbReference type="ChEBI" id="CHEBI:61717"/>
        <label>2</label>
    </ligand>
    <ligandPart>
        <name>Fe</name>
        <dbReference type="ChEBI" id="CHEBI:18248"/>
    </ligandPart>
</feature>
<dbReference type="AlphaFoldDB" id="A0A8F3DU78"/>
<dbReference type="GO" id="GO:0005506">
    <property type="term" value="F:iron ion binding"/>
    <property type="evidence" value="ECO:0007669"/>
    <property type="project" value="InterPro"/>
</dbReference>
<sequence length="246" mass="26363">MRKSFTKITSGLAVAAALVSMTALAEEEGVMNGDPANGKKIFTEGKGAAPACMTCHGATGWGMEAMGAPRLNNLGFPYIVKQLTDLAEGRRTPSGAGAVMPLFAQQLTPQDRRDVSAYVNSLPLDPKDLSDMQAIKDGGQPIGTRYKGEILVKFGVSGKVSACMSCHGYNGRGAAPVFPVIGEQKYTYLVNQLHNWRDESRTNDPYGMMRAIAKKLSDEDILDAATYLATAPRTTEGNTRVPNTTR</sequence>
<dbReference type="Pfam" id="PF00034">
    <property type="entry name" value="Cytochrom_C"/>
    <property type="match status" value="2"/>
</dbReference>
<keyword evidence="3 8" id="KW-0349">Heme</keyword>
<dbReference type="InterPro" id="IPR050597">
    <property type="entry name" value="Cytochrome_c_Oxidase_Subunit"/>
</dbReference>
<feature type="chain" id="PRO_5036593651" evidence="10">
    <location>
        <begin position="26"/>
        <end position="246"/>
    </location>
</feature>
<evidence type="ECO:0000256" key="1">
    <source>
        <dbReference type="ARBA" id="ARBA00004418"/>
    </source>
</evidence>
<keyword evidence="10" id="KW-0732">Signal</keyword>
<evidence type="ECO:0000313" key="13">
    <source>
        <dbReference type="EMBL" id="QWY76403.1"/>
    </source>
</evidence>
<keyword evidence="7 9" id="KW-0408">Iron</keyword>
<reference evidence="13" key="2">
    <citation type="submission" date="2021-02" db="EMBL/GenBank/DDBJ databases">
        <title>Comparative genomics of Ferrovum myxofaciens strains, predominant extremophile bacteria forming large biofilm stalactites in acid mine ecosystems.</title>
        <authorList>
            <person name="Burkartova K."/>
            <person name="Ridl J."/>
            <person name="Pajer P."/>
            <person name="Falteisek L."/>
        </authorList>
    </citation>
    <scope>NUCLEOTIDE SEQUENCE</scope>
    <source>
        <strain evidence="13">MI1III</strain>
    </source>
</reference>
<keyword evidence="6" id="KW-0249">Electron transport</keyword>
<evidence type="ECO:0000256" key="5">
    <source>
        <dbReference type="ARBA" id="ARBA00022764"/>
    </source>
</evidence>
<dbReference type="GO" id="GO:0042597">
    <property type="term" value="C:periplasmic space"/>
    <property type="evidence" value="ECO:0007669"/>
    <property type="project" value="UniProtKB-SubCell"/>
</dbReference>
<keyword evidence="2" id="KW-0813">Transport</keyword>
<dbReference type="PIRSF" id="PIRSF000005">
    <property type="entry name" value="Cytochrome_c4"/>
    <property type="match status" value="1"/>
</dbReference>
<dbReference type="GeneID" id="301709638"/>
<dbReference type="RefSeq" id="WP_051862461.1">
    <property type="nucleotide sequence ID" value="NZ_CP053675.1"/>
</dbReference>
<feature type="domain" description="Cytochrome c" evidence="11">
    <location>
        <begin position="33"/>
        <end position="123"/>
    </location>
</feature>
<evidence type="ECO:0000259" key="11">
    <source>
        <dbReference type="PROSITE" id="PS51007"/>
    </source>
</evidence>
<feature type="binding site" description="covalent" evidence="8">
    <location>
        <position position="52"/>
    </location>
    <ligand>
        <name>heme c</name>
        <dbReference type="ChEBI" id="CHEBI:61717"/>
        <label>1</label>
    </ligand>
</feature>
<dbReference type="InterPro" id="IPR024167">
    <property type="entry name" value="Cytochrome_c4-like"/>
</dbReference>
<dbReference type="GO" id="GO:0020037">
    <property type="term" value="F:heme binding"/>
    <property type="evidence" value="ECO:0007669"/>
    <property type="project" value="InterPro"/>
</dbReference>
<dbReference type="GO" id="GO:0009055">
    <property type="term" value="F:electron transfer activity"/>
    <property type="evidence" value="ECO:0007669"/>
    <property type="project" value="InterPro"/>
</dbReference>
<gene>
    <name evidence="12" type="primary">cc4_1</name>
    <name evidence="12" type="ORF">FEMY_09510</name>
    <name evidence="13" type="ORF">JZL65_07725</name>
</gene>
<dbReference type="PANTHER" id="PTHR33751">
    <property type="entry name" value="CBB3-TYPE CYTOCHROME C OXIDASE SUBUNIT FIXP"/>
    <property type="match status" value="1"/>
</dbReference>
<evidence type="ECO:0000256" key="8">
    <source>
        <dbReference type="PIRSR" id="PIRSR000005-1"/>
    </source>
</evidence>
<feature type="binding site" description="axial binding residue" evidence="9">
    <location>
        <position position="100"/>
    </location>
    <ligand>
        <name>heme c</name>
        <dbReference type="ChEBI" id="CHEBI:61717"/>
        <label>1</label>
    </ligand>
    <ligandPart>
        <name>Fe</name>
        <dbReference type="ChEBI" id="CHEBI:18248"/>
    </ligandPart>
</feature>
<evidence type="ECO:0000313" key="14">
    <source>
        <dbReference type="Proteomes" id="UP000075653"/>
    </source>
</evidence>
<evidence type="ECO:0000256" key="6">
    <source>
        <dbReference type="ARBA" id="ARBA00022982"/>
    </source>
</evidence>
<evidence type="ECO:0000256" key="2">
    <source>
        <dbReference type="ARBA" id="ARBA00022448"/>
    </source>
</evidence>
<feature type="binding site" description="axial binding residue" evidence="9">
    <location>
        <position position="167"/>
    </location>
    <ligand>
        <name>heme c</name>
        <dbReference type="ChEBI" id="CHEBI:61717"/>
        <label>2</label>
    </ligand>
    <ligandPart>
        <name>Fe</name>
        <dbReference type="ChEBI" id="CHEBI:18248"/>
    </ligandPart>
</feature>
<dbReference type="EMBL" id="CP071137">
    <property type="protein sequence ID" value="QWY76403.1"/>
    <property type="molecule type" value="Genomic_DNA"/>
</dbReference>
<dbReference type="EMBL" id="LRRD01000013">
    <property type="protein sequence ID" value="KXW58552.1"/>
    <property type="molecule type" value="Genomic_DNA"/>
</dbReference>
<proteinExistence type="predicted"/>
<evidence type="ECO:0000256" key="10">
    <source>
        <dbReference type="SAM" id="SignalP"/>
    </source>
</evidence>
<evidence type="ECO:0000256" key="3">
    <source>
        <dbReference type="ARBA" id="ARBA00022617"/>
    </source>
</evidence>
<accession>A0A149VZA8</accession>
<feature type="binding site" description="covalent" evidence="8">
    <location>
        <position position="55"/>
    </location>
    <ligand>
        <name>heme c</name>
        <dbReference type="ChEBI" id="CHEBI:61717"/>
        <label>1</label>
    </ligand>
</feature>
<feature type="binding site" description="covalent" evidence="8">
    <location>
        <position position="166"/>
    </location>
    <ligand>
        <name>heme c</name>
        <dbReference type="ChEBI" id="CHEBI:61717"/>
        <label>2</label>
    </ligand>
</feature>
<dbReference type="Gene3D" id="1.10.760.10">
    <property type="entry name" value="Cytochrome c-like domain"/>
    <property type="match status" value="2"/>
</dbReference>
<keyword evidence="14" id="KW-1185">Reference proteome</keyword>
<dbReference type="PATRIC" id="fig|1789004.3.peg.966"/>
<dbReference type="SUPFAM" id="SSF46626">
    <property type="entry name" value="Cytochrome c"/>
    <property type="match status" value="2"/>
</dbReference>
<dbReference type="InterPro" id="IPR009056">
    <property type="entry name" value="Cyt_c-like_dom"/>
</dbReference>
<keyword evidence="4 9" id="KW-0479">Metal-binding</keyword>
<dbReference type="Proteomes" id="UP000075653">
    <property type="component" value="Unassembled WGS sequence"/>
</dbReference>
<name>A0A8F3DU78_9PROT</name>